<evidence type="ECO:0000313" key="9">
    <source>
        <dbReference type="Proteomes" id="UP001151760"/>
    </source>
</evidence>
<feature type="region of interest" description="Disordered" evidence="6">
    <location>
        <begin position="32"/>
        <end position="53"/>
    </location>
</feature>
<dbReference type="PROSITE" id="PS00560">
    <property type="entry name" value="CARBOXYPEPT_SER_HIS"/>
    <property type="match status" value="1"/>
</dbReference>
<evidence type="ECO:0000256" key="3">
    <source>
        <dbReference type="ARBA" id="ARBA00022670"/>
    </source>
</evidence>
<feature type="compositionally biased region" description="Basic and acidic residues" evidence="6">
    <location>
        <begin position="398"/>
        <end position="416"/>
    </location>
</feature>
<dbReference type="Pfam" id="PF21745">
    <property type="entry name" value="PMI1_PMIR1-2_C"/>
    <property type="match status" value="1"/>
</dbReference>
<proteinExistence type="inferred from homology"/>
<evidence type="ECO:0000256" key="2">
    <source>
        <dbReference type="ARBA" id="ARBA00022645"/>
    </source>
</evidence>
<dbReference type="InterPro" id="IPR001563">
    <property type="entry name" value="Peptidase_S10"/>
</dbReference>
<keyword evidence="9" id="KW-1185">Reference proteome</keyword>
<protein>
    <submittedName>
        <fullName evidence="8">Plastid movement impaired 1-related 1 protein</fullName>
    </submittedName>
</protein>
<feature type="region of interest" description="Disordered" evidence="6">
    <location>
        <begin position="276"/>
        <end position="313"/>
    </location>
</feature>
<keyword evidence="5" id="KW-0325">Glycoprotein</keyword>
<dbReference type="InterPro" id="IPR033124">
    <property type="entry name" value="Ser_caboxypep_his_AS"/>
</dbReference>
<dbReference type="EMBL" id="BQNB010021847">
    <property type="protein sequence ID" value="GJU10650.1"/>
    <property type="molecule type" value="Genomic_DNA"/>
</dbReference>
<keyword evidence="2" id="KW-0121">Carboxypeptidase</keyword>
<dbReference type="Gene3D" id="3.40.50.12670">
    <property type="match status" value="1"/>
</dbReference>
<dbReference type="Pfam" id="PF00450">
    <property type="entry name" value="Peptidase_S10"/>
    <property type="match status" value="2"/>
</dbReference>
<gene>
    <name evidence="8" type="ORF">Tco_1133046</name>
</gene>
<dbReference type="Gene3D" id="6.10.250.940">
    <property type="match status" value="1"/>
</dbReference>
<comment type="caution">
    <text evidence="8">The sequence shown here is derived from an EMBL/GenBank/DDBJ whole genome shotgun (WGS) entry which is preliminary data.</text>
</comment>
<dbReference type="SUPFAM" id="SSF51735">
    <property type="entry name" value="NAD(P)-binding Rossmann-fold domains"/>
    <property type="match status" value="1"/>
</dbReference>
<dbReference type="InterPro" id="IPR048972">
    <property type="entry name" value="PMI1_PMIR1-2_C"/>
</dbReference>
<comment type="similarity">
    <text evidence="1">Belongs to the peptidase S10 family.</text>
</comment>
<organism evidence="8 9">
    <name type="scientific">Tanacetum coccineum</name>
    <dbReference type="NCBI Taxonomy" id="301880"/>
    <lineage>
        <taxon>Eukaryota</taxon>
        <taxon>Viridiplantae</taxon>
        <taxon>Streptophyta</taxon>
        <taxon>Embryophyta</taxon>
        <taxon>Tracheophyta</taxon>
        <taxon>Spermatophyta</taxon>
        <taxon>Magnoliopsida</taxon>
        <taxon>eudicotyledons</taxon>
        <taxon>Gunneridae</taxon>
        <taxon>Pentapetalae</taxon>
        <taxon>asterids</taxon>
        <taxon>campanulids</taxon>
        <taxon>Asterales</taxon>
        <taxon>Asteraceae</taxon>
        <taxon>Asteroideae</taxon>
        <taxon>Anthemideae</taxon>
        <taxon>Anthemidinae</taxon>
        <taxon>Tanacetum</taxon>
    </lineage>
</organism>
<dbReference type="Gene3D" id="3.40.50.720">
    <property type="entry name" value="NAD(P)-binding Rossmann-like Domain"/>
    <property type="match status" value="1"/>
</dbReference>
<feature type="domain" description="PMI1/PMIR1-2 C-terminal" evidence="7">
    <location>
        <begin position="319"/>
        <end position="459"/>
    </location>
</feature>
<evidence type="ECO:0000256" key="4">
    <source>
        <dbReference type="ARBA" id="ARBA00022801"/>
    </source>
</evidence>
<keyword evidence="4" id="KW-0378">Hydrolase</keyword>
<dbReference type="SUPFAM" id="SSF53474">
    <property type="entry name" value="alpha/beta-Hydrolases"/>
    <property type="match status" value="1"/>
</dbReference>
<dbReference type="PRINTS" id="PR00724">
    <property type="entry name" value="CRBOXYPTASEC"/>
</dbReference>
<dbReference type="InterPro" id="IPR036291">
    <property type="entry name" value="NAD(P)-bd_dom_sf"/>
</dbReference>
<evidence type="ECO:0000256" key="6">
    <source>
        <dbReference type="SAM" id="MobiDB-lite"/>
    </source>
</evidence>
<evidence type="ECO:0000313" key="8">
    <source>
        <dbReference type="EMBL" id="GJU10650.1"/>
    </source>
</evidence>
<reference evidence="8" key="2">
    <citation type="submission" date="2022-01" db="EMBL/GenBank/DDBJ databases">
        <authorList>
            <person name="Yamashiro T."/>
            <person name="Shiraishi A."/>
            <person name="Satake H."/>
            <person name="Nakayama K."/>
        </authorList>
    </citation>
    <scope>NUCLEOTIDE SEQUENCE</scope>
</reference>
<feature type="region of interest" description="Disordered" evidence="6">
    <location>
        <begin position="394"/>
        <end position="416"/>
    </location>
</feature>
<dbReference type="Gene3D" id="3.90.25.10">
    <property type="entry name" value="UDP-galactose 4-epimerase, domain 1"/>
    <property type="match status" value="1"/>
</dbReference>
<dbReference type="InterPro" id="IPR039614">
    <property type="entry name" value="PMI1-like"/>
</dbReference>
<sequence length="1173" mass="131203">MASTYLELSESVNVLYKKLDEEKSVISVDYETKQDVEVVPPEPPNPDSNSPDPVYSDIVSDFSVSEQEIEFSAKEDVQLEQDIMAKEEECSLNGSEKPVDEGGLQLVVKESERQQEECVVIESNTKDREFDDKELLLQELELALNNVVDFEKDEFDSQKDSENVVYNKESCFGYEESENLEQESYTELKFGYKEKGKSLKLDNATETVADDFLNMLGIEHSPFGLSSESESNSPRERLLRQFEKDSLANGSLFNFNIDDDDEIGFNIDFPSTSMWDSEQNKGIHRSPSSTSCGSGGPVDLSPEEPLELPPLGEGLGPFVSSPVVVPAEMGSGIMDVLQGLASVGIEKLSMQANKLMPLEDISGKTIQQITWASTPSLEAADRQTSLQQEPVVGQYATDHSEKQTYGRRSQRYDMREPEPEYVSLEDLAPLVMNKIEALSIEGLRIQSGMFDKDAPSNISPQSIGEISALEELLDVKNSSAGHEEDDDGIMGLSVTLDEWMRLDSGEIDEGDEMSERTSKILAAHHASDLMRARRGKGSKKGGLLGNNFTVAVMVQLRDPLRNFEPVGTPMLALVQVERVFVPPKPKIYSSIYSLWNKPVEDEIKVEEKLVPESRGSTFFVEKGVKKDITYVGPLLAIWASWAAEQISPGEKRYLFTVRDYIHVMDLANVHVAALKKLFTKVDIGAFACNLGTGKGTSVLEMVTAFEKASRKILVKFCPTKSHEMLLKVYASTDKAVRPGCSSIAYGASEEIGPFRIDKTGASLYLDIYIHGTRANILFLESPAGVGFSYTNKSSDLDTGDKRTARDALMFLKRWMSRFPQYKYRDFYTSGESYAGHYVPQLAKQIHDYNKNHPNPIINLKWFIVGNAENKYDNIGTIAYWWTHSIISDKTYKSIMNSCTFTSAKYTQKCDDAINYAWSNKFGEIDQYSIYTPSCHRTSGNYTSRRFKNSLVRRRTSGYDPCVERNAEKYYNRPDVQHAMHANYTGILYKWTACSAVVDTDSVVPVTSKRFSLSHLDVTVNTQWYPWYINGQVGGWSGVYNGLTFATVRGASHEVPLLQPQRGFLLFQSFGGEVNGNDKSHILPGARQVLDDHAVRMTRKKANSFTREQICLAEELKEITCFGETKRSKNIRGSRLDLGTSGRKTVMALREIGVVDVTGVEVVESLPLVVSRSA</sequence>
<dbReference type="Gene3D" id="3.40.50.1820">
    <property type="entry name" value="alpha/beta hydrolase"/>
    <property type="match status" value="1"/>
</dbReference>
<evidence type="ECO:0000256" key="5">
    <source>
        <dbReference type="ARBA" id="ARBA00023180"/>
    </source>
</evidence>
<reference evidence="8" key="1">
    <citation type="journal article" date="2022" name="Int. J. Mol. Sci.">
        <title>Draft Genome of Tanacetum Coccineum: Genomic Comparison of Closely Related Tanacetum-Family Plants.</title>
        <authorList>
            <person name="Yamashiro T."/>
            <person name="Shiraishi A."/>
            <person name="Nakayama K."/>
            <person name="Satake H."/>
        </authorList>
    </citation>
    <scope>NUCLEOTIDE SEQUENCE</scope>
</reference>
<evidence type="ECO:0000256" key="1">
    <source>
        <dbReference type="ARBA" id="ARBA00009431"/>
    </source>
</evidence>
<dbReference type="InterPro" id="IPR029058">
    <property type="entry name" value="AB_hydrolase_fold"/>
</dbReference>
<dbReference type="Proteomes" id="UP001151760">
    <property type="component" value="Unassembled WGS sequence"/>
</dbReference>
<name>A0ABQ5JDL7_9ASTR</name>
<dbReference type="PANTHER" id="PTHR33414">
    <property type="entry name" value="PROTEIN PLASTID MOVEMENT IMPAIRED 1-RELATED 1"/>
    <property type="match status" value="1"/>
</dbReference>
<keyword evidence="3" id="KW-0645">Protease</keyword>
<evidence type="ECO:0000259" key="7">
    <source>
        <dbReference type="Pfam" id="PF21745"/>
    </source>
</evidence>
<accession>A0ABQ5JDL7</accession>
<dbReference type="PANTHER" id="PTHR33414:SF1">
    <property type="entry name" value="PROTEIN PLASTID MOVEMENT IMPAIRED 1-RELATED 1"/>
    <property type="match status" value="1"/>
</dbReference>